<dbReference type="Pfam" id="PF11185">
    <property type="entry name" value="DUF2971"/>
    <property type="match status" value="1"/>
</dbReference>
<dbReference type="Proteomes" id="UP000281725">
    <property type="component" value="Unassembled WGS sequence"/>
</dbReference>
<dbReference type="EMBL" id="RAWX01000003">
    <property type="protein sequence ID" value="RKJ87493.1"/>
    <property type="molecule type" value="Genomic_DNA"/>
</dbReference>
<gene>
    <name evidence="1" type="ORF">D6R50_14620</name>
</gene>
<evidence type="ECO:0000313" key="1">
    <source>
        <dbReference type="EMBL" id="RKJ87493.1"/>
    </source>
</evidence>
<proteinExistence type="predicted"/>
<dbReference type="InterPro" id="IPR021352">
    <property type="entry name" value="DUF2971"/>
</dbReference>
<dbReference type="RefSeq" id="WP_120415478.1">
    <property type="nucleotide sequence ID" value="NZ_RAWX01000003.1"/>
</dbReference>
<name>A0A3A9IFR3_AERVE</name>
<sequence length="319" mass="36944">MKKEIFYKYRAMNTNLIESLCWDKIFYASPATFNDPLDCKMFSIENDSSIEQLRKIYAWLKFPRALKNAEQNIRGKDVKEKIKPLLEEMAKSIVIDDLNRMSYNSTDPEYTCTPEDAETGILTSNILSELSEHYSRGVSCFSKDGKNMLMWSHYGDEHKGICIGYSKDRKPIPDIKPVIYGKHGVIKTSSLYNAFVKNNGDEKTIIENEILLKKSSAWKYEKEYRLISNIGLHDSPLMLEEITFGLRCPYEVRHAIIRILDGRKPEIKYYEMVRLPNNEKLIKQTYDDYGEWGNTFPITAQSGIEVFGEFINNESSVVT</sequence>
<comment type="caution">
    <text evidence="1">The sequence shown here is derived from an EMBL/GenBank/DDBJ whole genome shotgun (WGS) entry which is preliminary data.</text>
</comment>
<evidence type="ECO:0000313" key="2">
    <source>
        <dbReference type="Proteomes" id="UP000281725"/>
    </source>
</evidence>
<organism evidence="1 2">
    <name type="scientific">Aeromonas veronii</name>
    <dbReference type="NCBI Taxonomy" id="654"/>
    <lineage>
        <taxon>Bacteria</taxon>
        <taxon>Pseudomonadati</taxon>
        <taxon>Pseudomonadota</taxon>
        <taxon>Gammaproteobacteria</taxon>
        <taxon>Aeromonadales</taxon>
        <taxon>Aeromonadaceae</taxon>
        <taxon>Aeromonas</taxon>
    </lineage>
</organism>
<accession>A0A3A9IFR3</accession>
<protein>
    <submittedName>
        <fullName evidence="1">DUF2971 domain-containing protein</fullName>
    </submittedName>
</protein>
<dbReference type="AlphaFoldDB" id="A0A3A9IFR3"/>
<reference evidence="1 2" key="1">
    <citation type="submission" date="2018-09" db="EMBL/GenBank/DDBJ databases">
        <title>Genome sequencing of Aeromonas veronii MS-17-88.</title>
        <authorList>
            <person name="Tekedar H.C."/>
            <person name="Arick M.A."/>
            <person name="Hsu C.-Y."/>
            <person name="Thrash A."/>
            <person name="Karsi A."/>
            <person name="Lawrence M.L."/>
            <person name="Abdelhamed H."/>
        </authorList>
    </citation>
    <scope>NUCLEOTIDE SEQUENCE [LARGE SCALE GENOMIC DNA]</scope>
    <source>
        <strain evidence="1 2">MS 17-88</strain>
    </source>
</reference>